<reference evidence="1 2" key="1">
    <citation type="submission" date="2020-05" db="EMBL/GenBank/DDBJ databases">
        <title>Horizontal transmission and recombination maintain forever young bacterial symbiont genomes.</title>
        <authorList>
            <person name="Russell S.L."/>
            <person name="Pepper-Tunick E."/>
            <person name="Svedberg J."/>
            <person name="Byrne A."/>
            <person name="Ruelas Castillo J."/>
            <person name="Vollmers C."/>
            <person name="Beinart R.A."/>
            <person name="Corbett-Detig R."/>
        </authorList>
    </citation>
    <scope>NUCLEOTIDE SEQUENCE [LARGE SCALE GENOMIC DNA]</scope>
    <source>
        <strain evidence="1">JDF_Ridge</strain>
    </source>
</reference>
<gene>
    <name evidence="1" type="ORF">HUE58_06320</name>
</gene>
<keyword evidence="2" id="KW-1185">Reference proteome</keyword>
<organism evidence="1 2">
    <name type="scientific">Candidatus Ruthia endofausta</name>
    <dbReference type="NCBI Taxonomy" id="2738852"/>
    <lineage>
        <taxon>Bacteria</taxon>
        <taxon>Pseudomonadati</taxon>
        <taxon>Pseudomonadota</taxon>
        <taxon>Gammaproteobacteria</taxon>
        <taxon>Candidatus Pseudothioglobaceae</taxon>
        <taxon>Candidatus Ruthturnera</taxon>
    </lineage>
</organism>
<dbReference type="EMBL" id="CP054490">
    <property type="protein sequence ID" value="QKQ23625.1"/>
    <property type="molecule type" value="Genomic_DNA"/>
</dbReference>
<evidence type="ECO:0000313" key="1">
    <source>
        <dbReference type="EMBL" id="QKQ23625.1"/>
    </source>
</evidence>
<sequence length="75" mass="7973">MGLENTEALALTRYTKGKFSVDTFLKADGLLVHPPNAINPLGSSNASSTSAKAVSTDDKTKFLGISITDYCVTDY</sequence>
<dbReference type="AlphaFoldDB" id="A0A6N0HMP8"/>
<proteinExistence type="predicted"/>
<protein>
    <submittedName>
        <fullName evidence="1">Uncharacterized protein</fullName>
    </submittedName>
</protein>
<dbReference type="KEGG" id="reo:HUE58_06320"/>
<accession>A0A6N0HMP8</accession>
<name>A0A6N0HMP8_9GAMM</name>
<dbReference type="RefSeq" id="WP_174605065.1">
    <property type="nucleotide sequence ID" value="NZ_CP054490.1"/>
</dbReference>
<evidence type="ECO:0000313" key="2">
    <source>
        <dbReference type="Proteomes" id="UP000509429"/>
    </source>
</evidence>
<dbReference type="Proteomes" id="UP000509429">
    <property type="component" value="Chromosome"/>
</dbReference>